<dbReference type="Proteomes" id="UP000677228">
    <property type="component" value="Unassembled WGS sequence"/>
</dbReference>
<evidence type="ECO:0000313" key="3">
    <source>
        <dbReference type="EMBL" id="CAF3664846.1"/>
    </source>
</evidence>
<dbReference type="InterPro" id="IPR027901">
    <property type="entry name" value="CFAP90"/>
</dbReference>
<dbReference type="Proteomes" id="UP000663829">
    <property type="component" value="Unassembled WGS sequence"/>
</dbReference>
<dbReference type="OrthoDB" id="10057935at2759"/>
<dbReference type="EMBL" id="CAJOBC010001224">
    <property type="protein sequence ID" value="CAF3664846.1"/>
    <property type="molecule type" value="Genomic_DNA"/>
</dbReference>
<evidence type="ECO:0000313" key="5">
    <source>
        <dbReference type="Proteomes" id="UP000663829"/>
    </source>
</evidence>
<protein>
    <submittedName>
        <fullName evidence="1">Uncharacterized protein</fullName>
    </submittedName>
</protein>
<dbReference type="Proteomes" id="UP000681722">
    <property type="component" value="Unassembled WGS sequence"/>
</dbReference>
<dbReference type="PANTHER" id="PTHR34444:SF3">
    <property type="match status" value="1"/>
</dbReference>
<dbReference type="PANTHER" id="PTHR34444">
    <property type="entry name" value="LOC361192"/>
    <property type="match status" value="1"/>
</dbReference>
<evidence type="ECO:0000313" key="4">
    <source>
        <dbReference type="EMBL" id="CAF3992281.1"/>
    </source>
</evidence>
<keyword evidence="5" id="KW-1185">Reference proteome</keyword>
<gene>
    <name evidence="1" type="ORF">GPM918_LOCUS7469</name>
    <name evidence="2" type="ORF">OVA965_LOCUS23063</name>
    <name evidence="3" type="ORF">SRO942_LOCUS7469</name>
    <name evidence="4" type="ORF">TMI583_LOCUS23778</name>
</gene>
<dbReference type="AlphaFoldDB" id="A0A813XM56"/>
<dbReference type="Proteomes" id="UP000682733">
    <property type="component" value="Unassembled WGS sequence"/>
</dbReference>
<comment type="caution">
    <text evidence="1">The sequence shown here is derived from an EMBL/GenBank/DDBJ whole genome shotgun (WGS) entry which is preliminary data.</text>
</comment>
<accession>A0A813XM56</accession>
<sequence>MAAETSRVPVIHVDTPYNKFDLRGYTCELSANSFVPPTRYQQGKERNYFNYQKQINPTSTYDQIFQIKYDFNPKAHRDDRQHSKFIGLKQWQEENEKVFPTRSSSEYGRRITQTIDKNDRKHVRIAHVKNEFYRPNGVDQKPVKA</sequence>
<dbReference type="Pfam" id="PF15074">
    <property type="entry name" value="CFAP90"/>
    <property type="match status" value="1"/>
</dbReference>
<dbReference type="EMBL" id="CAJOBA010034796">
    <property type="protein sequence ID" value="CAF3992281.1"/>
    <property type="molecule type" value="Genomic_DNA"/>
</dbReference>
<evidence type="ECO:0000313" key="1">
    <source>
        <dbReference type="EMBL" id="CAF0878237.1"/>
    </source>
</evidence>
<proteinExistence type="predicted"/>
<evidence type="ECO:0000313" key="2">
    <source>
        <dbReference type="EMBL" id="CAF1181059.1"/>
    </source>
</evidence>
<dbReference type="EMBL" id="CAJNOK010013268">
    <property type="protein sequence ID" value="CAF1181059.1"/>
    <property type="molecule type" value="Genomic_DNA"/>
</dbReference>
<dbReference type="EMBL" id="CAJNOQ010001224">
    <property type="protein sequence ID" value="CAF0878237.1"/>
    <property type="molecule type" value="Genomic_DNA"/>
</dbReference>
<name>A0A813XM56_9BILA</name>
<organism evidence="1 5">
    <name type="scientific">Didymodactylos carnosus</name>
    <dbReference type="NCBI Taxonomy" id="1234261"/>
    <lineage>
        <taxon>Eukaryota</taxon>
        <taxon>Metazoa</taxon>
        <taxon>Spiralia</taxon>
        <taxon>Gnathifera</taxon>
        <taxon>Rotifera</taxon>
        <taxon>Eurotatoria</taxon>
        <taxon>Bdelloidea</taxon>
        <taxon>Philodinida</taxon>
        <taxon>Philodinidae</taxon>
        <taxon>Didymodactylos</taxon>
    </lineage>
</organism>
<reference evidence="1" key="1">
    <citation type="submission" date="2021-02" db="EMBL/GenBank/DDBJ databases">
        <authorList>
            <person name="Nowell W R."/>
        </authorList>
    </citation>
    <scope>NUCLEOTIDE SEQUENCE</scope>
</reference>